<reference evidence="9 10" key="1">
    <citation type="submission" date="2019-02" db="EMBL/GenBank/DDBJ databases">
        <title>Bacterial novel species Emticicia sp. 17J42-9 isolated from soil.</title>
        <authorList>
            <person name="Jung H.-Y."/>
        </authorList>
    </citation>
    <scope>NUCLEOTIDE SEQUENCE [LARGE SCALE GENOMIC DNA]</scope>
    <source>
        <strain evidence="9 10">17J42-9</strain>
    </source>
</reference>
<evidence type="ECO:0000259" key="8">
    <source>
        <dbReference type="Pfam" id="PF12704"/>
    </source>
</evidence>
<feature type="domain" description="MacB-like periplasmic core" evidence="8">
    <location>
        <begin position="20"/>
        <end position="235"/>
    </location>
</feature>
<feature type="transmembrane region" description="Helical" evidence="6">
    <location>
        <begin position="769"/>
        <end position="792"/>
    </location>
</feature>
<accession>A0A4Q5M508</accession>
<evidence type="ECO:0000259" key="7">
    <source>
        <dbReference type="Pfam" id="PF02687"/>
    </source>
</evidence>
<evidence type="ECO:0000256" key="6">
    <source>
        <dbReference type="SAM" id="Phobius"/>
    </source>
</evidence>
<gene>
    <name evidence="9" type="ORF">EWM59_00195</name>
</gene>
<dbReference type="RefSeq" id="WP_130018899.1">
    <property type="nucleotide sequence ID" value="NZ_SEWF01000001.1"/>
</dbReference>
<protein>
    <submittedName>
        <fullName evidence="9">FtsX-like permease family protein</fullName>
    </submittedName>
</protein>
<feature type="domain" description="ABC3 transporter permease C-terminal" evidence="7">
    <location>
        <begin position="299"/>
        <end position="414"/>
    </location>
</feature>
<organism evidence="9 10">
    <name type="scientific">Emticicia agri</name>
    <dbReference type="NCBI Taxonomy" id="2492393"/>
    <lineage>
        <taxon>Bacteria</taxon>
        <taxon>Pseudomonadati</taxon>
        <taxon>Bacteroidota</taxon>
        <taxon>Cytophagia</taxon>
        <taxon>Cytophagales</taxon>
        <taxon>Leadbetterellaceae</taxon>
        <taxon>Emticicia</taxon>
    </lineage>
</organism>
<dbReference type="PANTHER" id="PTHR30572">
    <property type="entry name" value="MEMBRANE COMPONENT OF TRANSPORTER-RELATED"/>
    <property type="match status" value="1"/>
</dbReference>
<feature type="transmembrane region" description="Helical" evidence="6">
    <location>
        <begin position="293"/>
        <end position="315"/>
    </location>
</feature>
<feature type="transmembrane region" description="Helical" evidence="6">
    <location>
        <begin position="431"/>
        <end position="456"/>
    </location>
</feature>
<dbReference type="InterPro" id="IPR025857">
    <property type="entry name" value="MacB_PCD"/>
</dbReference>
<feature type="transmembrane region" description="Helical" evidence="6">
    <location>
        <begin position="344"/>
        <end position="367"/>
    </location>
</feature>
<feature type="transmembrane region" description="Helical" evidence="6">
    <location>
        <begin position="682"/>
        <end position="706"/>
    </location>
</feature>
<feature type="transmembrane region" description="Helical" evidence="6">
    <location>
        <begin position="387"/>
        <end position="411"/>
    </location>
</feature>
<feature type="domain" description="ABC3 transporter permease C-terminal" evidence="7">
    <location>
        <begin position="686"/>
        <end position="797"/>
    </location>
</feature>
<name>A0A4Q5M508_9BACT</name>
<sequence>MIKNYLKIAFRNLVKNKVFSAINVLGLAIGIATCLIIMLFVQDELSFDRYNEKADRIVRVVFKGMINGEEMKEAVTMAPTASTLKNDYQEVEDATRLRTYGYHKIVVGEKTFKDGNLAYVDANFFQIFTLPLIKGDAKTALLEPNTVVITQAMANKYFGNEDPIGKVLTFKDWKQVYKVTGVIEKVPANSHFHFDLFGSMTSLEDAKGTSWMESNYFSYLLLRKGQDYQKLESKLPLVVEKYVAPQLQKALGVTLSEFRKKGNDIRFHLQPLTDIHLHSDFSVSIEPGGDVRYVYIFGAIAIFMILIACINFMNLSTAGASKRAKEVGIRKVLGSVKYELIGQFLLESVMLTFFALLLALVIVKIALPLFNDLSGKELILQFNNYPLVITGLVLFGLLVSLLAGSYPAFFLSSFKPASVLKSKFMAAGKTIGLRSGLVVFQFMISIALIIGTTIVYQQLAYIQSKKLGYNKDQLLVLRNSWALGQNELIFRDQLMKDPRVLNVTVSGYLPVGPTNNNMSGTYPDEKVNQNRRTIIYQVDDQYIPTMGMELVSGRNFSKEFATDSSGVIINETVAKIYGWGKDAVGHTINRFIDNQGNKKAYKVIGVVKDFHFRSLHEEIAPLVMVLENNSGLIVKVKAQDIPTLLKDMKSQWAAFKVEEPFDYGFLDEFFNKTYMAEQKTGVILGIFTGLTIFIACLGLFGLATFTAEQRIKEIGIRKVLGANVSQIVILLSIDFVKLILIACLIAFPLGYWGMDKWLQDFAYKVDINWPVFVLAGVSAIAVALVTISFQAIKAALMNPIKSLKTE</sequence>
<dbReference type="EMBL" id="SEWF01000001">
    <property type="protein sequence ID" value="RYU97576.1"/>
    <property type="molecule type" value="Genomic_DNA"/>
</dbReference>
<evidence type="ECO:0000256" key="3">
    <source>
        <dbReference type="ARBA" id="ARBA00022692"/>
    </source>
</evidence>
<dbReference type="Proteomes" id="UP000293162">
    <property type="component" value="Unassembled WGS sequence"/>
</dbReference>
<keyword evidence="2" id="KW-1003">Cell membrane</keyword>
<evidence type="ECO:0000256" key="5">
    <source>
        <dbReference type="ARBA" id="ARBA00023136"/>
    </source>
</evidence>
<comment type="caution">
    <text evidence="9">The sequence shown here is derived from an EMBL/GenBank/DDBJ whole genome shotgun (WGS) entry which is preliminary data.</text>
</comment>
<keyword evidence="10" id="KW-1185">Reference proteome</keyword>
<evidence type="ECO:0000256" key="1">
    <source>
        <dbReference type="ARBA" id="ARBA00004651"/>
    </source>
</evidence>
<dbReference type="AlphaFoldDB" id="A0A4Q5M508"/>
<comment type="subcellular location">
    <subcellularLocation>
        <location evidence="1">Cell membrane</location>
        <topology evidence="1">Multi-pass membrane protein</topology>
    </subcellularLocation>
</comment>
<evidence type="ECO:0000256" key="2">
    <source>
        <dbReference type="ARBA" id="ARBA00022475"/>
    </source>
</evidence>
<dbReference type="InterPro" id="IPR003838">
    <property type="entry name" value="ABC3_permease_C"/>
</dbReference>
<dbReference type="Pfam" id="PF12704">
    <property type="entry name" value="MacB_PCD"/>
    <property type="match status" value="2"/>
</dbReference>
<dbReference type="OrthoDB" id="5933722at2"/>
<proteinExistence type="predicted"/>
<feature type="domain" description="MacB-like periplasmic core" evidence="8">
    <location>
        <begin position="442"/>
        <end position="610"/>
    </location>
</feature>
<feature type="transmembrane region" description="Helical" evidence="6">
    <location>
        <begin position="727"/>
        <end position="749"/>
    </location>
</feature>
<keyword evidence="4 6" id="KW-1133">Transmembrane helix</keyword>
<dbReference type="InterPro" id="IPR050250">
    <property type="entry name" value="Macrolide_Exporter_MacB"/>
</dbReference>
<evidence type="ECO:0000313" key="10">
    <source>
        <dbReference type="Proteomes" id="UP000293162"/>
    </source>
</evidence>
<evidence type="ECO:0000313" key="9">
    <source>
        <dbReference type="EMBL" id="RYU97576.1"/>
    </source>
</evidence>
<keyword evidence="3 6" id="KW-0812">Transmembrane</keyword>
<dbReference type="GO" id="GO:0005886">
    <property type="term" value="C:plasma membrane"/>
    <property type="evidence" value="ECO:0007669"/>
    <property type="project" value="UniProtKB-SubCell"/>
</dbReference>
<dbReference type="Pfam" id="PF02687">
    <property type="entry name" value="FtsX"/>
    <property type="match status" value="2"/>
</dbReference>
<evidence type="ECO:0000256" key="4">
    <source>
        <dbReference type="ARBA" id="ARBA00022989"/>
    </source>
</evidence>
<dbReference type="PANTHER" id="PTHR30572:SF18">
    <property type="entry name" value="ABC-TYPE MACROLIDE FAMILY EXPORT SYSTEM PERMEASE COMPONENT 2"/>
    <property type="match status" value="1"/>
</dbReference>
<dbReference type="GO" id="GO:0022857">
    <property type="term" value="F:transmembrane transporter activity"/>
    <property type="evidence" value="ECO:0007669"/>
    <property type="project" value="TreeGrafter"/>
</dbReference>
<feature type="transmembrane region" description="Helical" evidence="6">
    <location>
        <begin position="21"/>
        <end position="41"/>
    </location>
</feature>
<keyword evidence="5 6" id="KW-0472">Membrane</keyword>